<evidence type="ECO:0000313" key="6">
    <source>
        <dbReference type="EMBL" id="CAB5013042.1"/>
    </source>
</evidence>
<evidence type="ECO:0000313" key="4">
    <source>
        <dbReference type="EMBL" id="CAB4704987.1"/>
    </source>
</evidence>
<dbReference type="EMBL" id="CAESAD010000004">
    <property type="protein sequence ID" value="CAB4338844.1"/>
    <property type="molecule type" value="Genomic_DNA"/>
</dbReference>
<dbReference type="AlphaFoldDB" id="A0A6J6Q1U0"/>
<reference evidence="4" key="1">
    <citation type="submission" date="2020-05" db="EMBL/GenBank/DDBJ databases">
        <authorList>
            <person name="Chiriac C."/>
            <person name="Salcher M."/>
            <person name="Ghai R."/>
            <person name="Kavagutti S V."/>
        </authorList>
    </citation>
    <scope>NUCLEOTIDE SEQUENCE</scope>
</reference>
<gene>
    <name evidence="4" type="ORF">UFOPK2648_00534</name>
    <name evidence="5" type="ORF">UFOPK3037_00202</name>
    <name evidence="2" type="ORF">UFOPK3406_00170</name>
    <name evidence="3" type="ORF">UFOPK3925_00805</name>
    <name evidence="6" type="ORF">UFOPK4097_00441</name>
</gene>
<dbReference type="Gene3D" id="3.90.550.10">
    <property type="entry name" value="Spore Coat Polysaccharide Biosynthesis Protein SpsA, Chain A"/>
    <property type="match status" value="1"/>
</dbReference>
<protein>
    <submittedName>
        <fullName evidence="4">Unannotated protein</fullName>
    </submittedName>
</protein>
<proteinExistence type="predicted"/>
<dbReference type="PANTHER" id="PTHR22916">
    <property type="entry name" value="GLYCOSYLTRANSFERASE"/>
    <property type="match status" value="1"/>
</dbReference>
<name>A0A6J6Q1U0_9ZZZZ</name>
<dbReference type="EMBL" id="CAEZYC010000020">
    <property type="protein sequence ID" value="CAB4704987.1"/>
    <property type="molecule type" value="Genomic_DNA"/>
</dbReference>
<accession>A0A6J6Q1U0</accession>
<dbReference type="EMBL" id="CAFBPK010000004">
    <property type="protein sequence ID" value="CAB5013042.1"/>
    <property type="molecule type" value="Genomic_DNA"/>
</dbReference>
<dbReference type="EMBL" id="CAFAAO010000002">
    <property type="protein sequence ID" value="CAB4794833.1"/>
    <property type="molecule type" value="Genomic_DNA"/>
</dbReference>
<evidence type="ECO:0000313" key="5">
    <source>
        <dbReference type="EMBL" id="CAB4794833.1"/>
    </source>
</evidence>
<evidence type="ECO:0000259" key="1">
    <source>
        <dbReference type="Pfam" id="PF00535"/>
    </source>
</evidence>
<dbReference type="GO" id="GO:0016758">
    <property type="term" value="F:hexosyltransferase activity"/>
    <property type="evidence" value="ECO:0007669"/>
    <property type="project" value="UniProtKB-ARBA"/>
</dbReference>
<dbReference type="InterPro" id="IPR001173">
    <property type="entry name" value="Glyco_trans_2-like"/>
</dbReference>
<dbReference type="CDD" id="cd00761">
    <property type="entry name" value="Glyco_tranf_GTA_type"/>
    <property type="match status" value="1"/>
</dbReference>
<dbReference type="EMBL" id="CAESAI010000002">
    <property type="protein sequence ID" value="CAB4330858.1"/>
    <property type="molecule type" value="Genomic_DNA"/>
</dbReference>
<organism evidence="4">
    <name type="scientific">freshwater metagenome</name>
    <dbReference type="NCBI Taxonomy" id="449393"/>
    <lineage>
        <taxon>unclassified sequences</taxon>
        <taxon>metagenomes</taxon>
        <taxon>ecological metagenomes</taxon>
    </lineage>
</organism>
<dbReference type="PANTHER" id="PTHR22916:SF3">
    <property type="entry name" value="UDP-GLCNAC:BETAGAL BETA-1,3-N-ACETYLGLUCOSAMINYLTRANSFERASE-LIKE PROTEIN 1"/>
    <property type="match status" value="1"/>
</dbReference>
<dbReference type="SUPFAM" id="SSF53448">
    <property type="entry name" value="Nucleotide-diphospho-sugar transferases"/>
    <property type="match status" value="1"/>
</dbReference>
<dbReference type="InterPro" id="IPR029044">
    <property type="entry name" value="Nucleotide-diphossugar_trans"/>
</dbReference>
<evidence type="ECO:0000313" key="3">
    <source>
        <dbReference type="EMBL" id="CAB4338844.1"/>
    </source>
</evidence>
<feature type="domain" description="Glycosyltransferase 2-like" evidence="1">
    <location>
        <begin position="6"/>
        <end position="146"/>
    </location>
</feature>
<evidence type="ECO:0000313" key="2">
    <source>
        <dbReference type="EMBL" id="CAB4330858.1"/>
    </source>
</evidence>
<sequence length="358" mass="40616">MKHSVSIILPFYNSEETLGETLQSVFEEITRSPQFSWELIALDDGSSDRSVAIVESWVSKISINLQKLDHTGTPATARNFGIDLCESEFMFFLDADDILLPGGLSCAIQYAIDNESDVVLPRLKSIGGRGVPRGMYKKSNPDVNFLKSRVYWAMNPMKVFRTAFVKASGIKFDTSLRKDSDQPFSLRAYIAAEKISVLANPPVVGYRYTPSGSNLTLRPYLPTFCYDYLNVMMKILDESGIDQEHLFPLLIRNWEIEVAREFIWKRLGKLSETEWLPALEWLHQFSKDRLISSMLPDTSIRWRGIVGMIGVANFADLQKLLKGRRLVLENSSKSNKLAGIVLSNWIRLKATMFLPKSL</sequence>
<dbReference type="Pfam" id="PF00535">
    <property type="entry name" value="Glycos_transf_2"/>
    <property type="match status" value="1"/>
</dbReference>